<reference evidence="9" key="1">
    <citation type="submission" date="2015-07" db="EMBL/GenBank/DDBJ databases">
        <title>Fjat-14205 dsm 2895.</title>
        <authorList>
            <person name="Liu B."/>
            <person name="Wang J."/>
            <person name="Zhu Y."/>
            <person name="Liu G."/>
            <person name="Chen Q."/>
            <person name="Chen Z."/>
            <person name="Lan J."/>
            <person name="Che J."/>
            <person name="Ge C."/>
            <person name="Shi H."/>
            <person name="Pan Z."/>
            <person name="Liu X."/>
        </authorList>
    </citation>
    <scope>NUCLEOTIDE SEQUENCE [LARGE SCALE GENOMIC DNA]</scope>
    <source>
        <strain evidence="9">DSM 25560</strain>
    </source>
</reference>
<evidence type="ECO:0008006" key="10">
    <source>
        <dbReference type="Google" id="ProtNLM"/>
    </source>
</evidence>
<sequence>MASITKRGNTWQYTVSYMEDGKYKPIRKGGFRTKKEASVAAALVEANIAQGIIGIKKDIAFAQYFLEWYQTYKNDVGTITLKSYQATYNKLLSHFKDAPLQKVTKRDYQNFLNALGETSAKDTNRKLNGYIRTCLKEAIDEGLLRNDFTRNVTVTGSSGKKSSEKFLDYTSSQLLLQDLHNNIDQGIENIMLILALSTGLRYGELIGLCINDLDFKNNRIKVHRQWKYKEGGGFGPLKTEKSERTISIDKLTMKALKKHLITVKNDPANVYNLVFFEPSSDISVVTNDRLNDTLRSILKRLSIKPLITAHGLRHTHSSILLYKGISILYVSERLGHSNIDITTSTYAHVLKELRERDSEQTSNIFEQLLVV</sequence>
<keyword evidence="9" id="KW-1185">Reference proteome</keyword>
<dbReference type="Gene3D" id="1.10.150.130">
    <property type="match status" value="1"/>
</dbReference>
<dbReference type="Pfam" id="PF00589">
    <property type="entry name" value="Phage_integrase"/>
    <property type="match status" value="1"/>
</dbReference>
<proteinExistence type="inferred from homology"/>
<evidence type="ECO:0000256" key="3">
    <source>
        <dbReference type="ARBA" id="ARBA00023125"/>
    </source>
</evidence>
<protein>
    <recommendedName>
        <fullName evidence="10">Integrase</fullName>
    </recommendedName>
</protein>
<comment type="caution">
    <text evidence="8">The sequence shown here is derived from an EMBL/GenBank/DDBJ whole genome shotgun (WGS) entry which is preliminary data.</text>
</comment>
<dbReference type="Pfam" id="PF14657">
    <property type="entry name" value="Arm-DNA-bind_4"/>
    <property type="match status" value="1"/>
</dbReference>
<dbReference type="InterPro" id="IPR028259">
    <property type="entry name" value="AP2-like_int_N"/>
</dbReference>
<evidence type="ECO:0000256" key="2">
    <source>
        <dbReference type="ARBA" id="ARBA00022908"/>
    </source>
</evidence>
<dbReference type="PANTHER" id="PTHR30349:SF64">
    <property type="entry name" value="PROPHAGE INTEGRASE INTD-RELATED"/>
    <property type="match status" value="1"/>
</dbReference>
<dbReference type="Pfam" id="PF14659">
    <property type="entry name" value="Phage_int_SAM_3"/>
    <property type="match status" value="1"/>
</dbReference>
<evidence type="ECO:0000256" key="1">
    <source>
        <dbReference type="ARBA" id="ARBA00008857"/>
    </source>
</evidence>
<organism evidence="8 9">
    <name type="scientific">Lysinibacillus contaminans</name>
    <dbReference type="NCBI Taxonomy" id="1293441"/>
    <lineage>
        <taxon>Bacteria</taxon>
        <taxon>Bacillati</taxon>
        <taxon>Bacillota</taxon>
        <taxon>Bacilli</taxon>
        <taxon>Bacillales</taxon>
        <taxon>Bacillaceae</taxon>
        <taxon>Lysinibacillus</taxon>
    </lineage>
</organism>
<keyword evidence="2" id="KW-0229">DNA integration</keyword>
<feature type="domain" description="Core-binding (CB)" evidence="7">
    <location>
        <begin position="56"/>
        <end position="139"/>
    </location>
</feature>
<dbReference type="InterPro" id="IPR010998">
    <property type="entry name" value="Integrase_recombinase_N"/>
</dbReference>
<dbReference type="InterPro" id="IPR011010">
    <property type="entry name" value="DNA_brk_join_enz"/>
</dbReference>
<dbReference type="InterPro" id="IPR002104">
    <property type="entry name" value="Integrase_catalytic"/>
</dbReference>
<evidence type="ECO:0000256" key="5">
    <source>
        <dbReference type="PROSITE-ProRule" id="PRU01248"/>
    </source>
</evidence>
<dbReference type="Proteomes" id="UP000050668">
    <property type="component" value="Unassembled WGS sequence"/>
</dbReference>
<keyword evidence="3 5" id="KW-0238">DNA-binding</keyword>
<dbReference type="EMBL" id="LGRV01000003">
    <property type="protein sequence ID" value="KOS67753.1"/>
    <property type="molecule type" value="Genomic_DNA"/>
</dbReference>
<accession>A0ABR5JYP4</accession>
<gene>
    <name evidence="8" type="ORF">AEA09_03715</name>
</gene>
<dbReference type="PANTHER" id="PTHR30349">
    <property type="entry name" value="PHAGE INTEGRASE-RELATED"/>
    <property type="match status" value="1"/>
</dbReference>
<dbReference type="Gene3D" id="1.10.443.10">
    <property type="entry name" value="Intergrase catalytic core"/>
    <property type="match status" value="1"/>
</dbReference>
<dbReference type="InterPro" id="IPR004107">
    <property type="entry name" value="Integrase_SAM-like_N"/>
</dbReference>
<keyword evidence="4" id="KW-0233">DNA recombination</keyword>
<dbReference type="PROSITE" id="PS51898">
    <property type="entry name" value="TYR_RECOMBINASE"/>
    <property type="match status" value="1"/>
</dbReference>
<comment type="similarity">
    <text evidence="1">Belongs to the 'phage' integrase family.</text>
</comment>
<evidence type="ECO:0000313" key="8">
    <source>
        <dbReference type="EMBL" id="KOS67753.1"/>
    </source>
</evidence>
<evidence type="ECO:0000259" key="6">
    <source>
        <dbReference type="PROSITE" id="PS51898"/>
    </source>
</evidence>
<evidence type="ECO:0000313" key="9">
    <source>
        <dbReference type="Proteomes" id="UP000050668"/>
    </source>
</evidence>
<evidence type="ECO:0000259" key="7">
    <source>
        <dbReference type="PROSITE" id="PS51900"/>
    </source>
</evidence>
<dbReference type="SUPFAM" id="SSF56349">
    <property type="entry name" value="DNA breaking-rejoining enzymes"/>
    <property type="match status" value="1"/>
</dbReference>
<dbReference type="InterPro" id="IPR044068">
    <property type="entry name" value="CB"/>
</dbReference>
<feature type="domain" description="Tyr recombinase" evidence="6">
    <location>
        <begin position="165"/>
        <end position="360"/>
    </location>
</feature>
<dbReference type="InterPro" id="IPR013762">
    <property type="entry name" value="Integrase-like_cat_sf"/>
</dbReference>
<dbReference type="InterPro" id="IPR050090">
    <property type="entry name" value="Tyrosine_recombinase_XerCD"/>
</dbReference>
<dbReference type="RefSeq" id="WP_053582564.1">
    <property type="nucleotide sequence ID" value="NZ_LGRV01000003.1"/>
</dbReference>
<dbReference type="CDD" id="cd01189">
    <property type="entry name" value="INT_ICEBs1_C_like"/>
    <property type="match status" value="1"/>
</dbReference>
<dbReference type="PROSITE" id="PS51900">
    <property type="entry name" value="CB"/>
    <property type="match status" value="1"/>
</dbReference>
<evidence type="ECO:0000256" key="4">
    <source>
        <dbReference type="ARBA" id="ARBA00023172"/>
    </source>
</evidence>
<name>A0ABR5JYP4_9BACI</name>